<keyword evidence="3" id="KW-1185">Reference proteome</keyword>
<dbReference type="PANTHER" id="PTHR43358">
    <property type="entry name" value="ALPHA/BETA-HYDROLASE"/>
    <property type="match status" value="1"/>
</dbReference>
<dbReference type="SUPFAM" id="SSF53474">
    <property type="entry name" value="alpha/beta-Hydrolases"/>
    <property type="match status" value="1"/>
</dbReference>
<dbReference type="InterPro" id="IPR022742">
    <property type="entry name" value="Hydrolase_4"/>
</dbReference>
<dbReference type="EMBL" id="AYYK01000003">
    <property type="protein sequence ID" value="KRM79583.1"/>
    <property type="molecule type" value="Genomic_DNA"/>
</dbReference>
<accession>A0A0R2BJ66</accession>
<dbReference type="Proteomes" id="UP000051813">
    <property type="component" value="Unassembled WGS sequence"/>
</dbReference>
<name>A0A0R2BJ66_9LACO</name>
<protein>
    <submittedName>
        <fullName evidence="2">Alpha beta hydrolase</fullName>
    </submittedName>
</protein>
<dbReference type="AlphaFoldDB" id="A0A0R2BJ66"/>
<feature type="domain" description="Serine aminopeptidase S33" evidence="1">
    <location>
        <begin position="87"/>
        <end position="190"/>
    </location>
</feature>
<dbReference type="GO" id="GO:0016787">
    <property type="term" value="F:hydrolase activity"/>
    <property type="evidence" value="ECO:0007669"/>
    <property type="project" value="UniProtKB-KW"/>
</dbReference>
<reference evidence="2 3" key="1">
    <citation type="journal article" date="2015" name="Genome Announc.">
        <title>Expanding the biotechnology potential of lactobacilli through comparative genomics of 213 strains and associated genera.</title>
        <authorList>
            <person name="Sun Z."/>
            <person name="Harris H.M."/>
            <person name="McCann A."/>
            <person name="Guo C."/>
            <person name="Argimon S."/>
            <person name="Zhang W."/>
            <person name="Yang X."/>
            <person name="Jeffery I.B."/>
            <person name="Cooney J.C."/>
            <person name="Kagawa T.F."/>
            <person name="Liu W."/>
            <person name="Song Y."/>
            <person name="Salvetti E."/>
            <person name="Wrobel A."/>
            <person name="Rasinkangas P."/>
            <person name="Parkhill J."/>
            <person name="Rea M.C."/>
            <person name="O'Sullivan O."/>
            <person name="Ritari J."/>
            <person name="Douillard F.P."/>
            <person name="Paul Ross R."/>
            <person name="Yang R."/>
            <person name="Briner A.E."/>
            <person name="Felis G.E."/>
            <person name="de Vos W.M."/>
            <person name="Barrangou R."/>
            <person name="Klaenhammer T.R."/>
            <person name="Caufield P.W."/>
            <person name="Cui Y."/>
            <person name="Zhang H."/>
            <person name="O'Toole P.W."/>
        </authorList>
    </citation>
    <scope>NUCLEOTIDE SEQUENCE [LARGE SCALE GENOMIC DNA]</scope>
    <source>
        <strain evidence="2 3">DSM 20335</strain>
    </source>
</reference>
<proteinExistence type="predicted"/>
<organism evidence="2 3">
    <name type="scientific">Lapidilactobacillus dextrinicus DSM 20335</name>
    <dbReference type="NCBI Taxonomy" id="1423738"/>
    <lineage>
        <taxon>Bacteria</taxon>
        <taxon>Bacillati</taxon>
        <taxon>Bacillota</taxon>
        <taxon>Bacilli</taxon>
        <taxon>Lactobacillales</taxon>
        <taxon>Lactobacillaceae</taxon>
        <taxon>Lapidilactobacillus</taxon>
    </lineage>
</organism>
<dbReference type="OrthoDB" id="9776685at2"/>
<comment type="caution">
    <text evidence="2">The sequence shown here is derived from an EMBL/GenBank/DDBJ whole genome shotgun (WGS) entry which is preliminary data.</text>
</comment>
<dbReference type="Gene3D" id="3.40.50.1820">
    <property type="entry name" value="alpha/beta hydrolase"/>
    <property type="match status" value="1"/>
</dbReference>
<evidence type="ECO:0000259" key="1">
    <source>
        <dbReference type="Pfam" id="PF12146"/>
    </source>
</evidence>
<evidence type="ECO:0000313" key="3">
    <source>
        <dbReference type="Proteomes" id="UP000051813"/>
    </source>
</evidence>
<keyword evidence="2" id="KW-0378">Hydrolase</keyword>
<dbReference type="Pfam" id="PF12146">
    <property type="entry name" value="Hydrolase_4"/>
    <property type="match status" value="1"/>
</dbReference>
<dbReference type="PATRIC" id="fig|1423738.3.peg.1064"/>
<dbReference type="InterPro" id="IPR052920">
    <property type="entry name" value="DNA-binding_regulatory"/>
</dbReference>
<dbReference type="PANTHER" id="PTHR43358:SF4">
    <property type="entry name" value="ALPHA_BETA HYDROLASE FOLD-1 DOMAIN-CONTAINING PROTEIN"/>
    <property type="match status" value="1"/>
</dbReference>
<dbReference type="InterPro" id="IPR029058">
    <property type="entry name" value="AB_hydrolase_fold"/>
</dbReference>
<dbReference type="STRING" id="1423738.FC84_GL001051"/>
<sequence>MNWKKATLLSIPTVALVGLSVLGSKMYRYGFQRVDAPRIPDTDNLDYLAAFELVKDWFSQQAKEDWWLYADDPKNKIHALYLPNPTPTDKTVVIAHGYHGNGQSMIAYAKIFQDLDFNILLPDNRAHGESAGEWINFGWLDRLDYRDWCLELVDRLGCDSEIILFGVSMGGAIVMMMSGEELPVQVQGIIEDCGYSTLHEQLAYRAKVEFKLPAFPVIPIASLINRALLGFGVNDVNSLQALQQNTRPIFFIHGADDQYVPTKMCYQNFDATSAPKEMWIVPNADHGEALAVNPNEYQHRIAEFLRRFDL</sequence>
<dbReference type="RefSeq" id="WP_057754596.1">
    <property type="nucleotide sequence ID" value="NZ_AYYK01000003.1"/>
</dbReference>
<evidence type="ECO:0000313" key="2">
    <source>
        <dbReference type="EMBL" id="KRM79583.1"/>
    </source>
</evidence>
<gene>
    <name evidence="2" type="ORF">FC84_GL001051</name>
</gene>